<comment type="caution">
    <text evidence="12">The sequence shown here is derived from an EMBL/GenBank/DDBJ whole genome shotgun (WGS) entry which is preliminary data.</text>
</comment>
<evidence type="ECO:0000256" key="8">
    <source>
        <dbReference type="ARBA" id="ARBA00023242"/>
    </source>
</evidence>
<dbReference type="GO" id="GO:0045814">
    <property type="term" value="P:negative regulation of gene expression, epigenetic"/>
    <property type="evidence" value="ECO:0007669"/>
    <property type="project" value="TreeGrafter"/>
</dbReference>
<dbReference type="PANTHER" id="PTHR12628:SF21">
    <property type="entry name" value="PHD-TYPE DOMAIN-CONTAINING PROTEIN"/>
    <property type="match status" value="1"/>
</dbReference>
<feature type="region of interest" description="Disordered" evidence="10">
    <location>
        <begin position="1194"/>
        <end position="1213"/>
    </location>
</feature>
<evidence type="ECO:0000313" key="13">
    <source>
        <dbReference type="Proteomes" id="UP000683360"/>
    </source>
</evidence>
<feature type="compositionally biased region" description="Polar residues" evidence="10">
    <location>
        <begin position="302"/>
        <end position="325"/>
    </location>
</feature>
<proteinExistence type="inferred from homology"/>
<feature type="region of interest" description="Disordered" evidence="10">
    <location>
        <begin position="67"/>
        <end position="99"/>
    </location>
</feature>
<feature type="compositionally biased region" description="Basic and acidic residues" evidence="10">
    <location>
        <begin position="458"/>
        <end position="467"/>
    </location>
</feature>
<keyword evidence="4" id="KW-0677">Repeat</keyword>
<feature type="compositionally biased region" description="Polar residues" evidence="10">
    <location>
        <begin position="656"/>
        <end position="671"/>
    </location>
</feature>
<name>A0A8S3TKW6_MYTED</name>
<feature type="region of interest" description="Disordered" evidence="10">
    <location>
        <begin position="636"/>
        <end position="720"/>
    </location>
</feature>
<dbReference type="CDD" id="cd15578">
    <property type="entry name" value="PHD1_MTF2"/>
    <property type="match status" value="1"/>
</dbReference>
<feature type="compositionally biased region" description="Basic and acidic residues" evidence="10">
    <location>
        <begin position="674"/>
        <end position="689"/>
    </location>
</feature>
<dbReference type="GO" id="GO:0003682">
    <property type="term" value="F:chromatin binding"/>
    <property type="evidence" value="ECO:0007669"/>
    <property type="project" value="TreeGrafter"/>
</dbReference>
<comment type="similarity">
    <text evidence="2">Belongs to the Polycomblike family.</text>
</comment>
<dbReference type="InterPro" id="IPR042014">
    <property type="entry name" value="MTF2_PHD1"/>
</dbReference>
<dbReference type="OrthoDB" id="10033786at2759"/>
<dbReference type="GO" id="GO:0005634">
    <property type="term" value="C:nucleus"/>
    <property type="evidence" value="ECO:0007669"/>
    <property type="project" value="UniProtKB-SubCell"/>
</dbReference>
<comment type="subcellular location">
    <subcellularLocation>
        <location evidence="1">Nucleus</location>
    </subcellularLocation>
</comment>
<sequence length="1318" mass="146998">MIALLRSSEEFRTGYFQFPFPFSWQDTILVNTNIDTVHRRQLHINHRLFPYSQGVMEYSPGRELRNRVRQSPSSSPAATSQRIRSPHSSPSQPGSSLLNGAFKLKSTTTNRLDVETGGQTNPTVINVENGGFGNHSLGSSAQNLHENQSSFHSNNIFIDSLTMDDIAKTGTIQTSSLDINSNMSLFSTVSAASSYVGTSVSGLSGRRSRKQSSPKRARTASNSPVQTKSVQPPLWDEKLESTPKNARKRPRKICYVAIDDSPASSLIDLTNDCSSSEKSTPAGYSPLGCSPKSSIKKGRAGNQMNKASPSRATKSSISDGTQPSKFLSPKASKLTDKSSSPRAVWKPLNVEVFKDCNRIVTCSPKAERSSPRRGRQIDNIRSRPSPLRNSPRTIESPNPKRSRIISPASLESELVNSPRRNLVRAAKESPKNYKDYSPKNLKSDHELSPKKSPQHLKSNADETERKISPVCRKLNNESPGKKMMNSSPGKKSPSSSPAKKSPNSSPSKNSPSSSAAKNSPTSSPSKTSPTSMTSCQSKRSPNSFIDTFVNFVVQCKTVVKKTSTEVSDNENVKTSPKEKTIEKVDGDAEGQSSPQKTPVGNVESEASKKGTNTLTKGPTASNLDLKQLTEICATKNNSPLKPQAGSPVKVKVEPATPSSETNDPSISNFSFDEQLLHPDSAKLQEDKANRRIVRPRKPVGRQRKSSGGNRGRPSSGKRKKVMLSPCKFQINQEVLARWYDGLFYLGTVFKVDERGRKCYVRFEDDSEYWILFKDLQKGANEGDVSCCLCQTDVSDKPNEIVLCDNCGLGYHQECHNPNISAEVLQPDVEWCCRLCVFAAAVKKGGALKNGPDAKALQKMKQTFPYDIHKLTWDAQHKTNVEQCYCYCGGPGSWFLKMLQCCRCRQWFHEACIQCLEYPLMNGDRFYLFVCSHCNTGPEYIKRLDLKWVDVVHLTLYNLTIEGRWNKFFDVDTIVEFITSNLENLQVNSLSADKDSIREKVVNSLNGYKSRFTNQKENRKKPMGKPCFGLRVRIPPPAPMVMLPHTGQVNHEVMMSYKEKGKNFKCFMPSQCTSPVCLPWQSKQKGLEIDVSIAFKSDKVRRNLLQSASGNQEYKGYDSENSVPTDIVANQHTLEALIPLTKNFDGFNHPFKHFFEQEEELAHHKRKNEIINYLFMEYESDLVSQSSVESAVSSVKDDPTKAIPTPPPSITSGNSKVEIKNIIKSRGRKRKAADTPTEPMRQSKRKRVTTSYFNVLDVQTIESVKSEPVNMAQIRNNMCQYFGAADRLKKGEKYNVFGKHVTNDGKTKYLIQWEGLQTK</sequence>
<feature type="region of interest" description="Disordered" evidence="10">
    <location>
        <begin position="560"/>
        <end position="621"/>
    </location>
</feature>
<keyword evidence="3" id="KW-0479">Metal-binding</keyword>
<feature type="compositionally biased region" description="Basic and acidic residues" evidence="10">
    <location>
        <begin position="425"/>
        <end position="449"/>
    </location>
</feature>
<dbReference type="SMART" id="SM00333">
    <property type="entry name" value="TUDOR"/>
    <property type="match status" value="1"/>
</dbReference>
<dbReference type="CDD" id="cd20385">
    <property type="entry name" value="Tudor_PCL"/>
    <property type="match status" value="1"/>
</dbReference>
<dbReference type="GO" id="GO:0008270">
    <property type="term" value="F:zinc ion binding"/>
    <property type="evidence" value="ECO:0007669"/>
    <property type="project" value="UniProtKB-KW"/>
</dbReference>
<dbReference type="PROSITE" id="PS50016">
    <property type="entry name" value="ZF_PHD_2"/>
    <property type="match status" value="1"/>
</dbReference>
<feature type="compositionally biased region" description="Basic and acidic residues" evidence="10">
    <location>
        <begin position="365"/>
        <end position="381"/>
    </location>
</feature>
<feature type="compositionally biased region" description="Basic and acidic residues" evidence="10">
    <location>
        <begin position="575"/>
        <end position="586"/>
    </location>
</feature>
<evidence type="ECO:0000256" key="1">
    <source>
        <dbReference type="ARBA" id="ARBA00004123"/>
    </source>
</evidence>
<dbReference type="Pfam" id="PF14061">
    <property type="entry name" value="Mtf2_C"/>
    <property type="match status" value="1"/>
</dbReference>
<dbReference type="PROSITE" id="PS01359">
    <property type="entry name" value="ZF_PHD_1"/>
    <property type="match status" value="1"/>
</dbReference>
<feature type="region of interest" description="Disordered" evidence="10">
    <location>
        <begin position="364"/>
        <end position="404"/>
    </location>
</feature>
<dbReference type="InterPro" id="IPR019786">
    <property type="entry name" value="Zinc_finger_PHD-type_CS"/>
</dbReference>
<feature type="compositionally biased region" description="Basic residues" evidence="10">
    <location>
        <begin position="206"/>
        <end position="218"/>
    </location>
</feature>
<feature type="compositionally biased region" description="Low complexity" evidence="10">
    <location>
        <begin position="481"/>
        <end position="534"/>
    </location>
</feature>
<dbReference type="PANTHER" id="PTHR12628">
    <property type="entry name" value="POLYCOMB-LIKE TRANSCRIPTION FACTOR"/>
    <property type="match status" value="1"/>
</dbReference>
<evidence type="ECO:0000313" key="12">
    <source>
        <dbReference type="EMBL" id="CAG2234258.1"/>
    </source>
</evidence>
<dbReference type="SUPFAM" id="SSF63748">
    <property type="entry name" value="Tudor/PWWP/MBT"/>
    <property type="match status" value="1"/>
</dbReference>
<dbReference type="Gene3D" id="3.30.40.10">
    <property type="entry name" value="Zinc/RING finger domain, C3HC4 (zinc finger)"/>
    <property type="match status" value="1"/>
</dbReference>
<evidence type="ECO:0000256" key="2">
    <source>
        <dbReference type="ARBA" id="ARBA00008084"/>
    </source>
</evidence>
<dbReference type="InterPro" id="IPR002999">
    <property type="entry name" value="Tudor"/>
</dbReference>
<keyword evidence="8" id="KW-0539">Nucleus</keyword>
<feature type="region of interest" description="Disordered" evidence="10">
    <location>
        <begin position="1223"/>
        <end position="1245"/>
    </location>
</feature>
<dbReference type="EMBL" id="CAJPWZ010002228">
    <property type="protein sequence ID" value="CAG2234258.1"/>
    <property type="molecule type" value="Genomic_DNA"/>
</dbReference>
<reference evidence="12" key="1">
    <citation type="submission" date="2021-03" db="EMBL/GenBank/DDBJ databases">
        <authorList>
            <person name="Bekaert M."/>
        </authorList>
    </citation>
    <scope>NUCLEOTIDE SEQUENCE</scope>
</reference>
<dbReference type="Pfam" id="PF00628">
    <property type="entry name" value="PHD"/>
    <property type="match status" value="1"/>
</dbReference>
<dbReference type="GO" id="GO:0003677">
    <property type="term" value="F:DNA binding"/>
    <property type="evidence" value="ECO:0007669"/>
    <property type="project" value="TreeGrafter"/>
</dbReference>
<feature type="region of interest" description="Disordered" evidence="10">
    <location>
        <begin position="271"/>
        <end position="341"/>
    </location>
</feature>
<dbReference type="Gene3D" id="3.90.980.20">
    <property type="match status" value="1"/>
</dbReference>
<evidence type="ECO:0000256" key="4">
    <source>
        <dbReference type="ARBA" id="ARBA00022737"/>
    </source>
</evidence>
<feature type="compositionally biased region" description="Polar residues" evidence="10">
    <location>
        <begin position="609"/>
        <end position="621"/>
    </location>
</feature>
<feature type="region of interest" description="Disordered" evidence="10">
    <location>
        <begin position="198"/>
        <end position="248"/>
    </location>
</feature>
<feature type="compositionally biased region" description="Low complexity" evidence="10">
    <location>
        <begin position="69"/>
        <end position="96"/>
    </location>
</feature>
<dbReference type="InterPro" id="IPR025894">
    <property type="entry name" value="Mtf2_C_dom"/>
</dbReference>
<dbReference type="InterPro" id="IPR001965">
    <property type="entry name" value="Znf_PHD"/>
</dbReference>
<evidence type="ECO:0000256" key="7">
    <source>
        <dbReference type="ARBA" id="ARBA00022853"/>
    </source>
</evidence>
<evidence type="ECO:0000259" key="11">
    <source>
        <dbReference type="PROSITE" id="PS50016"/>
    </source>
</evidence>
<protein>
    <submittedName>
        <fullName evidence="12">MTF2</fullName>
    </submittedName>
</protein>
<evidence type="ECO:0000256" key="3">
    <source>
        <dbReference type="ARBA" id="ARBA00022723"/>
    </source>
</evidence>
<evidence type="ECO:0000256" key="9">
    <source>
        <dbReference type="PROSITE-ProRule" id="PRU00146"/>
    </source>
</evidence>
<dbReference type="CDD" id="cd15503">
    <property type="entry name" value="PHD2_MTF2_PHF19_like"/>
    <property type="match status" value="1"/>
</dbReference>
<gene>
    <name evidence="12" type="ORF">MEDL_46897</name>
</gene>
<keyword evidence="6" id="KW-0862">Zinc</keyword>
<dbReference type="Proteomes" id="UP000683360">
    <property type="component" value="Unassembled WGS sequence"/>
</dbReference>
<dbReference type="InterPro" id="IPR011011">
    <property type="entry name" value="Znf_FYVE_PHD"/>
</dbReference>
<keyword evidence="7" id="KW-0156">Chromatin regulator</keyword>
<evidence type="ECO:0000256" key="6">
    <source>
        <dbReference type="ARBA" id="ARBA00022833"/>
    </source>
</evidence>
<feature type="compositionally biased region" description="Polar residues" evidence="10">
    <location>
        <begin position="219"/>
        <end position="230"/>
    </location>
</feature>
<dbReference type="InterPro" id="IPR013083">
    <property type="entry name" value="Znf_RING/FYVE/PHD"/>
</dbReference>
<feature type="compositionally biased region" description="Low complexity" evidence="10">
    <location>
        <begin position="382"/>
        <end position="392"/>
    </location>
</feature>
<keyword evidence="5 9" id="KW-0863">Zinc-finger</keyword>
<feature type="region of interest" description="Disordered" evidence="10">
    <location>
        <begin position="416"/>
        <end position="541"/>
    </location>
</feature>
<keyword evidence="13" id="KW-1185">Reference proteome</keyword>
<dbReference type="InterPro" id="IPR019787">
    <property type="entry name" value="Znf_PHD-finger"/>
</dbReference>
<evidence type="ECO:0000256" key="5">
    <source>
        <dbReference type="ARBA" id="ARBA00022771"/>
    </source>
</evidence>
<evidence type="ECO:0000256" key="10">
    <source>
        <dbReference type="SAM" id="MobiDB-lite"/>
    </source>
</evidence>
<dbReference type="Gene3D" id="2.30.30.140">
    <property type="match status" value="1"/>
</dbReference>
<feature type="compositionally biased region" description="Low complexity" evidence="10">
    <location>
        <begin position="705"/>
        <end position="714"/>
    </location>
</feature>
<feature type="compositionally biased region" description="Basic residues" evidence="10">
    <location>
        <begin position="690"/>
        <end position="704"/>
    </location>
</feature>
<dbReference type="SUPFAM" id="SSF57903">
    <property type="entry name" value="FYVE/PHD zinc finger"/>
    <property type="match status" value="2"/>
</dbReference>
<organism evidence="12 13">
    <name type="scientific">Mytilus edulis</name>
    <name type="common">Blue mussel</name>
    <dbReference type="NCBI Taxonomy" id="6550"/>
    <lineage>
        <taxon>Eukaryota</taxon>
        <taxon>Metazoa</taxon>
        <taxon>Spiralia</taxon>
        <taxon>Lophotrochozoa</taxon>
        <taxon>Mollusca</taxon>
        <taxon>Bivalvia</taxon>
        <taxon>Autobranchia</taxon>
        <taxon>Pteriomorphia</taxon>
        <taxon>Mytilida</taxon>
        <taxon>Mytiloidea</taxon>
        <taxon>Mytilidae</taxon>
        <taxon>Mytilinae</taxon>
        <taxon>Mytilus</taxon>
    </lineage>
</organism>
<accession>A0A8S3TKW6</accession>
<dbReference type="SMART" id="SM00249">
    <property type="entry name" value="PHD"/>
    <property type="match status" value="2"/>
</dbReference>
<feature type="domain" description="PHD-type" evidence="11">
    <location>
        <begin position="783"/>
        <end position="838"/>
    </location>
</feature>